<comment type="caution">
    <text evidence="2">The sequence shown here is derived from an EMBL/GenBank/DDBJ whole genome shotgun (WGS) entry which is preliminary data.</text>
</comment>
<evidence type="ECO:0000313" key="2">
    <source>
        <dbReference type="EMBL" id="KAG7048468.1"/>
    </source>
</evidence>
<organism evidence="2 3">
    <name type="scientific">Colletotrichum scovillei</name>
    <dbReference type="NCBI Taxonomy" id="1209932"/>
    <lineage>
        <taxon>Eukaryota</taxon>
        <taxon>Fungi</taxon>
        <taxon>Dikarya</taxon>
        <taxon>Ascomycota</taxon>
        <taxon>Pezizomycotina</taxon>
        <taxon>Sordariomycetes</taxon>
        <taxon>Hypocreomycetidae</taxon>
        <taxon>Glomerellales</taxon>
        <taxon>Glomerellaceae</taxon>
        <taxon>Colletotrichum</taxon>
        <taxon>Colletotrichum acutatum species complex</taxon>
    </lineage>
</organism>
<sequence length="591" mass="66030">MRRTPRHFVSCGRISFGCWKLQESYKMEAEYMPAFEMLGNTFRALPTQSCTINELDMARGAKGASERATKIPAETWEKLRPSICEKYKTNTHEELMAFMKDEHGLTVTKRQLVYRLGDIWGCKKYGQGHKNPSENSEDVDAYGVKPDVGIEDSGPENADFVQDNDCGYEASDEFTLAPISEIVSCMGDRITQDIQTTKADAIFAVAGSRYAWERYQHGLLINRECSDSLVALCRSAETEKQCQEALGLLNTQIWLPHDHRANLWPLLYVYVLESMNSEMNENNSWSLGGPIVEKLVHAVSSILDGHGKGFLLKQSGSIDLFAFHLLDTINEKYYALVPDMEEQLDDLLCSMHDWVLRTDNRGTATSRAFTTLRQCAGWCCQVLSDVSGTLGQPKGPNIQSSHDKMQKQRKEHHEVYGTLWYKLVMQLLTEEGEGEGVGCGEDRSAGSAEWARNSRRDLGISQSEVLSCLCWVIVSYRENAAHVPGAADMAINGYGHLVDDGGDSPEHFSQRVQGAAYRIANAPSRGLWNEFLTAFKIFNDVIETDGEDGLDADADAGGGDMDARAIEDGCFREEVMTEFVAFVEEALKEFK</sequence>
<reference evidence="2" key="1">
    <citation type="submission" date="2021-05" db="EMBL/GenBank/DDBJ databases">
        <title>Comparative genomics of three Colletotrichum scovillei strains and genetic complementation revealed genes involved fungal growth and virulence on chili pepper.</title>
        <authorList>
            <person name="Hsieh D.-K."/>
            <person name="Chuang S.-C."/>
            <person name="Chen C.-Y."/>
            <person name="Chao Y.-T."/>
            <person name="Lu M.-Y.J."/>
            <person name="Lee M.-H."/>
            <person name="Shih M.-C."/>
        </authorList>
    </citation>
    <scope>NUCLEOTIDE SEQUENCE</scope>
    <source>
        <strain evidence="2">Coll-153</strain>
    </source>
</reference>
<evidence type="ECO:0000313" key="3">
    <source>
        <dbReference type="Proteomes" id="UP000699042"/>
    </source>
</evidence>
<dbReference type="AlphaFoldDB" id="A0A9P7R2R8"/>
<dbReference type="EMBL" id="JAESDN010000006">
    <property type="protein sequence ID" value="KAG7048468.1"/>
    <property type="molecule type" value="Genomic_DNA"/>
</dbReference>
<evidence type="ECO:0000259" key="1">
    <source>
        <dbReference type="Pfam" id="PF14420"/>
    </source>
</evidence>
<accession>A0A9P7R2R8</accession>
<name>A0A9P7R2R8_9PEZI</name>
<dbReference type="OrthoDB" id="5083163at2759"/>
<gene>
    <name evidence="2" type="ORF">JMJ77_014105</name>
</gene>
<dbReference type="Proteomes" id="UP000699042">
    <property type="component" value="Unassembled WGS sequence"/>
</dbReference>
<dbReference type="Pfam" id="PF14420">
    <property type="entry name" value="Clr5"/>
    <property type="match status" value="1"/>
</dbReference>
<dbReference type="InterPro" id="IPR025676">
    <property type="entry name" value="Clr5_dom"/>
</dbReference>
<protein>
    <recommendedName>
        <fullName evidence="1">Clr5 domain-containing protein</fullName>
    </recommendedName>
</protein>
<proteinExistence type="predicted"/>
<feature type="domain" description="Clr5" evidence="1">
    <location>
        <begin position="73"/>
        <end position="124"/>
    </location>
</feature>
<keyword evidence="3" id="KW-1185">Reference proteome</keyword>